<proteinExistence type="predicted"/>
<evidence type="ECO:0000313" key="6">
    <source>
        <dbReference type="Proteomes" id="UP001592530"/>
    </source>
</evidence>
<feature type="domain" description="HTH lacI-type" evidence="4">
    <location>
        <begin position="1"/>
        <end position="53"/>
    </location>
</feature>
<evidence type="ECO:0000256" key="2">
    <source>
        <dbReference type="ARBA" id="ARBA00023125"/>
    </source>
</evidence>
<dbReference type="GO" id="GO:0003677">
    <property type="term" value="F:DNA binding"/>
    <property type="evidence" value="ECO:0007669"/>
    <property type="project" value="UniProtKB-KW"/>
</dbReference>
<gene>
    <name evidence="5" type="ORF">ACEZDB_12880</name>
</gene>
<comment type="caution">
    <text evidence="5">The sequence shown here is derived from an EMBL/GenBank/DDBJ whole genome shotgun (WGS) entry which is preliminary data.</text>
</comment>
<evidence type="ECO:0000259" key="4">
    <source>
        <dbReference type="PROSITE" id="PS50932"/>
    </source>
</evidence>
<dbReference type="SUPFAM" id="SSF47413">
    <property type="entry name" value="lambda repressor-like DNA-binding domains"/>
    <property type="match status" value="1"/>
</dbReference>
<name>A0ABV6WZR6_9ACTN</name>
<dbReference type="EMBL" id="JBHEZY010000004">
    <property type="protein sequence ID" value="MFC1431538.1"/>
    <property type="molecule type" value="Genomic_DNA"/>
</dbReference>
<dbReference type="CDD" id="cd01392">
    <property type="entry name" value="HTH_LacI"/>
    <property type="match status" value="1"/>
</dbReference>
<dbReference type="PROSITE" id="PS50932">
    <property type="entry name" value="HTH_LACI_2"/>
    <property type="match status" value="1"/>
</dbReference>
<dbReference type="InterPro" id="IPR000843">
    <property type="entry name" value="HTH_LacI"/>
</dbReference>
<organism evidence="5 6">
    <name type="scientific">Streptacidiphilus alkalitolerans</name>
    <dbReference type="NCBI Taxonomy" id="3342712"/>
    <lineage>
        <taxon>Bacteria</taxon>
        <taxon>Bacillati</taxon>
        <taxon>Actinomycetota</taxon>
        <taxon>Actinomycetes</taxon>
        <taxon>Kitasatosporales</taxon>
        <taxon>Streptomycetaceae</taxon>
        <taxon>Streptacidiphilus</taxon>
    </lineage>
</organism>
<dbReference type="Proteomes" id="UP001592530">
    <property type="component" value="Unassembled WGS sequence"/>
</dbReference>
<dbReference type="InterPro" id="IPR010982">
    <property type="entry name" value="Lambda_DNA-bd_dom_sf"/>
</dbReference>
<dbReference type="RefSeq" id="WP_380552249.1">
    <property type="nucleotide sequence ID" value="NZ_JBHEZY010000004.1"/>
</dbReference>
<keyword evidence="3" id="KW-0804">Transcription</keyword>
<keyword evidence="1" id="KW-0805">Transcription regulation</keyword>
<reference evidence="5 6" key="1">
    <citation type="submission" date="2024-09" db="EMBL/GenBank/DDBJ databases">
        <authorList>
            <person name="Lee S.D."/>
        </authorList>
    </citation>
    <scope>NUCLEOTIDE SEQUENCE [LARGE SCALE GENOMIC DNA]</scope>
    <source>
        <strain evidence="5 6">N1-3</strain>
    </source>
</reference>
<dbReference type="InterPro" id="IPR001761">
    <property type="entry name" value="Peripla_BP/Lac1_sug-bd_dom"/>
</dbReference>
<evidence type="ECO:0000313" key="5">
    <source>
        <dbReference type="EMBL" id="MFC1431538.1"/>
    </source>
</evidence>
<dbReference type="Gene3D" id="1.10.260.40">
    <property type="entry name" value="lambda repressor-like DNA-binding domains"/>
    <property type="match status" value="1"/>
</dbReference>
<evidence type="ECO:0000256" key="3">
    <source>
        <dbReference type="ARBA" id="ARBA00023163"/>
    </source>
</evidence>
<dbReference type="Pfam" id="PF00356">
    <property type="entry name" value="LacI"/>
    <property type="match status" value="1"/>
</dbReference>
<dbReference type="SUPFAM" id="SSF53822">
    <property type="entry name" value="Periplasmic binding protein-like I"/>
    <property type="match status" value="1"/>
</dbReference>
<dbReference type="CDD" id="cd06267">
    <property type="entry name" value="PBP1_LacI_sugar_binding-like"/>
    <property type="match status" value="1"/>
</dbReference>
<dbReference type="Pfam" id="PF00532">
    <property type="entry name" value="Peripla_BP_1"/>
    <property type="match status" value="1"/>
</dbReference>
<sequence>MADVAKHAGVAPMTVSRALHDDPRVSPSTRVKVLASVAALGYRRNEVARSLRAGQSSDLLGLVVTNLANPFYAQLALGVESFAAEHGMTMVLGNTAEDPGREKELVNNLVSRRVSGIIVVPAGSDHSHLRPSGLDGMPVVLAARPPSRAELDCVLVDDFGGALAAARVLTEGGHRRIGFLGPLPGLWTSAERFRGFCTALAEAGLAVDEQNVRFGLRDVPAAEHAARELLHLPDPPTALFAANNRSTIGAVRAITGVRPRTALAGFDDFELADMLGLPLTVAAYDPAEIGMQAARLLIDRIDRIDRIERAGNDTPPQRVVVPTTLTHYGQA</sequence>
<accession>A0ABV6WZR6</accession>
<dbReference type="SMART" id="SM00354">
    <property type="entry name" value="HTH_LACI"/>
    <property type="match status" value="1"/>
</dbReference>
<evidence type="ECO:0000256" key="1">
    <source>
        <dbReference type="ARBA" id="ARBA00023015"/>
    </source>
</evidence>
<dbReference type="PANTHER" id="PTHR30146:SF109">
    <property type="entry name" value="HTH-TYPE TRANSCRIPTIONAL REGULATOR GALS"/>
    <property type="match status" value="1"/>
</dbReference>
<keyword evidence="2 5" id="KW-0238">DNA-binding</keyword>
<dbReference type="Gene3D" id="3.40.50.2300">
    <property type="match status" value="2"/>
</dbReference>
<dbReference type="InterPro" id="IPR028082">
    <property type="entry name" value="Peripla_BP_I"/>
</dbReference>
<protein>
    <submittedName>
        <fullName evidence="5">LacI family DNA-binding transcriptional regulator</fullName>
    </submittedName>
</protein>
<dbReference type="PANTHER" id="PTHR30146">
    <property type="entry name" value="LACI-RELATED TRANSCRIPTIONAL REPRESSOR"/>
    <property type="match status" value="1"/>
</dbReference>